<evidence type="ECO:0000313" key="3">
    <source>
        <dbReference type="Proteomes" id="UP000005835"/>
    </source>
</evidence>
<proteinExistence type="predicted"/>
<dbReference type="eggNOG" id="COG0714">
    <property type="taxonomic scope" value="Bacteria"/>
</dbReference>
<accession>K1KI83</accession>
<reference evidence="2 3" key="1">
    <citation type="submission" date="2012-05" db="EMBL/GenBank/DDBJ databases">
        <title>The Genome Sequence of Sutterella wadsworthensis 2_1_59BFAA.</title>
        <authorList>
            <consortium name="The Broad Institute Genome Sequencing Platform"/>
            <person name="Earl A."/>
            <person name="Ward D."/>
            <person name="Feldgarden M."/>
            <person name="Gevers D."/>
            <person name="Daigneault M."/>
            <person name="Strauss J."/>
            <person name="Allen-Vercoe E."/>
            <person name="Walker B."/>
            <person name="Young S.K."/>
            <person name="Zeng Q."/>
            <person name="Gargeya S."/>
            <person name="Fitzgerald M."/>
            <person name="Haas B."/>
            <person name="Abouelleil A."/>
            <person name="Alvarado L."/>
            <person name="Arachchi H.M."/>
            <person name="Berlin A.M."/>
            <person name="Chapman S.B."/>
            <person name="Goldberg J."/>
            <person name="Griggs A."/>
            <person name="Gujja S."/>
            <person name="Hansen M."/>
            <person name="Howarth C."/>
            <person name="Imamovic A."/>
            <person name="Larimer J."/>
            <person name="McCowen C."/>
            <person name="Montmayeur A."/>
            <person name="Murphy C."/>
            <person name="Neiman D."/>
            <person name="Pearson M."/>
            <person name="Priest M."/>
            <person name="Roberts A."/>
            <person name="Saif S."/>
            <person name="Shea T."/>
            <person name="Sisk P."/>
            <person name="Sykes S."/>
            <person name="Wortman J."/>
            <person name="Nusbaum C."/>
            <person name="Birren B."/>
        </authorList>
    </citation>
    <scope>NUCLEOTIDE SEQUENCE [LARGE SCALE GENOMIC DNA]</scope>
    <source>
        <strain evidence="2 3">2_1_59BFAA</strain>
    </source>
</reference>
<evidence type="ECO:0000313" key="2">
    <source>
        <dbReference type="EMBL" id="EKB31474.1"/>
    </source>
</evidence>
<dbReference type="HOGENOM" id="CLU_053995_1_0_4"/>
<feature type="domain" description="AAA+ ATPase" evidence="1">
    <location>
        <begin position="63"/>
        <end position="200"/>
    </location>
</feature>
<dbReference type="SUPFAM" id="SSF52540">
    <property type="entry name" value="P-loop containing nucleoside triphosphate hydrolases"/>
    <property type="match status" value="1"/>
</dbReference>
<dbReference type="EMBL" id="ADMG01000023">
    <property type="protein sequence ID" value="EKB31474.1"/>
    <property type="molecule type" value="Genomic_DNA"/>
</dbReference>
<evidence type="ECO:0000259" key="1">
    <source>
        <dbReference type="SMART" id="SM00382"/>
    </source>
</evidence>
<dbReference type="PATRIC" id="fig|742823.3.peg.881"/>
<dbReference type="GO" id="GO:0005524">
    <property type="term" value="F:ATP binding"/>
    <property type="evidence" value="ECO:0007669"/>
    <property type="project" value="InterPro"/>
</dbReference>
<dbReference type="Proteomes" id="UP000005835">
    <property type="component" value="Unassembled WGS sequence"/>
</dbReference>
<sequence>MHKADRPDNEGRVVSAPPIECLLYGTASCMSCRTAPTPLNGSQRTTNMKASRLTTVLENLLDQPWAAFIWGAPGIGKSSIVRQIAERRRMPLIDIRASLLDPTDLRGIPMIQDGTAVWCPPSFLPKKSDKPGILFLDEINAAPPLVQAALYQLILDRRVGEYELPEGWRIIAAGNRREDKAVTFRLSSALANRFIHLNLEVDPDDWHAWATNRGIIPEVTAFLKYRPQLLQAASEDEQAFATPRSWEMVSDVVAKFGSPAKARDVIPGIVGTGPAVEFLTFAKKAVLRKEIDAIIADPAGATIPTELDRLWVLVSFLVAGAQNDGILKIVPTLLPRLPVEFSIVLLRDLIRCRPQIVQEKGVSDFLKTNKVMLF</sequence>
<keyword evidence="3" id="KW-1185">Reference proteome</keyword>
<dbReference type="InterPro" id="IPR003593">
    <property type="entry name" value="AAA+_ATPase"/>
</dbReference>
<dbReference type="SMART" id="SM00382">
    <property type="entry name" value="AAA"/>
    <property type="match status" value="1"/>
</dbReference>
<dbReference type="GO" id="GO:0016887">
    <property type="term" value="F:ATP hydrolysis activity"/>
    <property type="evidence" value="ECO:0007669"/>
    <property type="project" value="InterPro"/>
</dbReference>
<comment type="caution">
    <text evidence="2">The sequence shown here is derived from an EMBL/GenBank/DDBJ whole genome shotgun (WGS) entry which is preliminary data.</text>
</comment>
<dbReference type="Gene3D" id="3.40.50.300">
    <property type="entry name" value="P-loop containing nucleotide triphosphate hydrolases"/>
    <property type="match status" value="1"/>
</dbReference>
<dbReference type="STRING" id="742823.HMPREF9465_00873"/>
<gene>
    <name evidence="2" type="ORF">HMPREF9465_00873</name>
</gene>
<dbReference type="InterPro" id="IPR027417">
    <property type="entry name" value="P-loop_NTPase"/>
</dbReference>
<dbReference type="AlphaFoldDB" id="K1KI83"/>
<dbReference type="PANTHER" id="PTHR42759:SF1">
    <property type="entry name" value="MAGNESIUM-CHELATASE SUBUNIT CHLD"/>
    <property type="match status" value="1"/>
</dbReference>
<dbReference type="CDD" id="cd00009">
    <property type="entry name" value="AAA"/>
    <property type="match status" value="1"/>
</dbReference>
<dbReference type="Pfam" id="PF07728">
    <property type="entry name" value="AAA_5"/>
    <property type="match status" value="1"/>
</dbReference>
<dbReference type="InterPro" id="IPR011704">
    <property type="entry name" value="ATPase_dyneun-rel_AAA"/>
</dbReference>
<protein>
    <recommendedName>
        <fullName evidence="1">AAA+ ATPase domain-containing protein</fullName>
    </recommendedName>
</protein>
<dbReference type="InterPro" id="IPR050764">
    <property type="entry name" value="CbbQ/NirQ/NorQ/GpvN"/>
</dbReference>
<name>K1KI83_9BURK</name>
<organism evidence="2 3">
    <name type="scientific">Sutterella wadsworthensis 2_1_59BFAA</name>
    <dbReference type="NCBI Taxonomy" id="742823"/>
    <lineage>
        <taxon>Bacteria</taxon>
        <taxon>Pseudomonadati</taxon>
        <taxon>Pseudomonadota</taxon>
        <taxon>Betaproteobacteria</taxon>
        <taxon>Burkholderiales</taxon>
        <taxon>Sutterellaceae</taxon>
        <taxon>Sutterella</taxon>
    </lineage>
</organism>
<dbReference type="PANTHER" id="PTHR42759">
    <property type="entry name" value="MOXR FAMILY PROTEIN"/>
    <property type="match status" value="1"/>
</dbReference>